<dbReference type="EMBL" id="LXQA010002226">
    <property type="protein sequence ID" value="MCH81376.1"/>
    <property type="molecule type" value="Genomic_DNA"/>
</dbReference>
<evidence type="ECO:0000259" key="1">
    <source>
        <dbReference type="Pfam" id="PF13966"/>
    </source>
</evidence>
<protein>
    <submittedName>
        <fullName evidence="2">Ribonuclease H protein</fullName>
    </submittedName>
</protein>
<evidence type="ECO:0000313" key="3">
    <source>
        <dbReference type="Proteomes" id="UP000265520"/>
    </source>
</evidence>
<dbReference type="InterPro" id="IPR026960">
    <property type="entry name" value="RVT-Znf"/>
</dbReference>
<dbReference type="Pfam" id="PF13966">
    <property type="entry name" value="zf-RVT"/>
    <property type="match status" value="1"/>
</dbReference>
<dbReference type="Proteomes" id="UP000265520">
    <property type="component" value="Unassembled WGS sequence"/>
</dbReference>
<organism evidence="2 3">
    <name type="scientific">Trifolium medium</name>
    <dbReference type="NCBI Taxonomy" id="97028"/>
    <lineage>
        <taxon>Eukaryota</taxon>
        <taxon>Viridiplantae</taxon>
        <taxon>Streptophyta</taxon>
        <taxon>Embryophyta</taxon>
        <taxon>Tracheophyta</taxon>
        <taxon>Spermatophyta</taxon>
        <taxon>Magnoliopsida</taxon>
        <taxon>eudicotyledons</taxon>
        <taxon>Gunneridae</taxon>
        <taxon>Pentapetalae</taxon>
        <taxon>rosids</taxon>
        <taxon>fabids</taxon>
        <taxon>Fabales</taxon>
        <taxon>Fabaceae</taxon>
        <taxon>Papilionoideae</taxon>
        <taxon>50 kb inversion clade</taxon>
        <taxon>NPAAA clade</taxon>
        <taxon>Hologalegina</taxon>
        <taxon>IRL clade</taxon>
        <taxon>Trifolieae</taxon>
        <taxon>Trifolium</taxon>
    </lineage>
</organism>
<name>A0A392M283_9FABA</name>
<proteinExistence type="predicted"/>
<evidence type="ECO:0000313" key="2">
    <source>
        <dbReference type="EMBL" id="MCH81376.1"/>
    </source>
</evidence>
<comment type="caution">
    <text evidence="2">The sequence shown here is derived from an EMBL/GenBank/DDBJ whole genome shotgun (WGS) entry which is preliminary data.</text>
</comment>
<feature type="domain" description="Reverse transcriptase zinc-binding" evidence="1">
    <location>
        <begin position="187"/>
        <end position="277"/>
    </location>
</feature>
<accession>A0A392M283</accession>
<dbReference type="PANTHER" id="PTHR33116:SF86">
    <property type="entry name" value="REVERSE TRANSCRIPTASE DOMAIN-CONTAINING PROTEIN"/>
    <property type="match status" value="1"/>
</dbReference>
<keyword evidence="3" id="KW-1185">Reference proteome</keyword>
<gene>
    <name evidence="2" type="ORF">A2U01_0002162</name>
</gene>
<dbReference type="PANTHER" id="PTHR33116">
    <property type="entry name" value="REVERSE TRANSCRIPTASE ZINC-BINDING DOMAIN-CONTAINING PROTEIN-RELATED-RELATED"/>
    <property type="match status" value="1"/>
</dbReference>
<dbReference type="AlphaFoldDB" id="A0A392M283"/>
<sequence length="363" mass="41943">MIKSILQAIPTYVMSIFLLPNTLIDEIEKMLNSFWWGHSGNNACGLHWLSWERLSVSKNHGGMGFKDLQSFNLAMLGKQAWNLVTKPSNLITKLLKAKYFLRCENINVWNQNWLKDGMAIPTPTDMQILGDVTNVQDLMSSNSKTWDYEKIHSIFDSNTANRILQTPLFASVRADTLVWKMENDGIYSVRSAYKNRFISTGLQHQHGIIGGWNLIRRAKISPKVKNLLWRIGRNILPTRMKLNSRGVQCPVNCAMCSEENEDSNHVLFRCPKSIQSWQQAGLWMHMSAGFNDSKENLLSILERLCKNQQELFSVMMWSIWKCRNNQVWNNISDSAQTVYERANHLITSWRNAQEFRALVDMPQ</sequence>
<reference evidence="2 3" key="1">
    <citation type="journal article" date="2018" name="Front. Plant Sci.">
        <title>Red Clover (Trifolium pratense) and Zigzag Clover (T. medium) - A Picture of Genomic Similarities and Differences.</title>
        <authorList>
            <person name="Dluhosova J."/>
            <person name="Istvanek J."/>
            <person name="Nedelnik J."/>
            <person name="Repkova J."/>
        </authorList>
    </citation>
    <scope>NUCLEOTIDE SEQUENCE [LARGE SCALE GENOMIC DNA]</scope>
    <source>
        <strain evidence="3">cv. 10/8</strain>
        <tissue evidence="2">Leaf</tissue>
    </source>
</reference>